<dbReference type="AlphaFoldDB" id="X1SG99"/>
<proteinExistence type="predicted"/>
<organism evidence="1">
    <name type="scientific">marine sediment metagenome</name>
    <dbReference type="NCBI Taxonomy" id="412755"/>
    <lineage>
        <taxon>unclassified sequences</taxon>
        <taxon>metagenomes</taxon>
        <taxon>ecological metagenomes</taxon>
    </lineage>
</organism>
<protein>
    <submittedName>
        <fullName evidence="1">Uncharacterized protein</fullName>
    </submittedName>
</protein>
<sequence length="45" mass="5485">MATYFDQKEGKFILLRGWRKHSRIQIEDVDKARELLEEYLATKEE</sequence>
<dbReference type="EMBL" id="BARW01023119">
    <property type="protein sequence ID" value="GAI92022.1"/>
    <property type="molecule type" value="Genomic_DNA"/>
</dbReference>
<reference evidence="1" key="1">
    <citation type="journal article" date="2014" name="Front. Microbiol.">
        <title>High frequency of phylogenetically diverse reductive dehalogenase-homologous genes in deep subseafloor sedimentary metagenomes.</title>
        <authorList>
            <person name="Kawai M."/>
            <person name="Futagami T."/>
            <person name="Toyoda A."/>
            <person name="Takaki Y."/>
            <person name="Nishi S."/>
            <person name="Hori S."/>
            <person name="Arai W."/>
            <person name="Tsubouchi T."/>
            <person name="Morono Y."/>
            <person name="Uchiyama I."/>
            <person name="Ito T."/>
            <person name="Fujiyama A."/>
            <person name="Inagaki F."/>
            <person name="Takami H."/>
        </authorList>
    </citation>
    <scope>NUCLEOTIDE SEQUENCE</scope>
    <source>
        <strain evidence="1">Expedition CK06-06</strain>
    </source>
</reference>
<name>X1SG99_9ZZZZ</name>
<gene>
    <name evidence="1" type="ORF">S12H4_38417</name>
</gene>
<accession>X1SG99</accession>
<evidence type="ECO:0000313" key="1">
    <source>
        <dbReference type="EMBL" id="GAI92022.1"/>
    </source>
</evidence>
<comment type="caution">
    <text evidence="1">The sequence shown here is derived from an EMBL/GenBank/DDBJ whole genome shotgun (WGS) entry which is preliminary data.</text>
</comment>